<gene>
    <name evidence="3" type="primary">LOC105053690</name>
</gene>
<dbReference type="RefSeq" id="XP_010933245.1">
    <property type="nucleotide sequence ID" value="XM_010934943.1"/>
</dbReference>
<dbReference type="Pfam" id="PF13975">
    <property type="entry name" value="gag-asp_proteas"/>
    <property type="match status" value="1"/>
</dbReference>
<organism evidence="2 3">
    <name type="scientific">Elaeis guineensis var. tenera</name>
    <name type="common">Oil palm</name>
    <dbReference type="NCBI Taxonomy" id="51953"/>
    <lineage>
        <taxon>Eukaryota</taxon>
        <taxon>Viridiplantae</taxon>
        <taxon>Streptophyta</taxon>
        <taxon>Embryophyta</taxon>
        <taxon>Tracheophyta</taxon>
        <taxon>Spermatophyta</taxon>
        <taxon>Magnoliopsida</taxon>
        <taxon>Liliopsida</taxon>
        <taxon>Arecaceae</taxon>
        <taxon>Arecoideae</taxon>
        <taxon>Cocoseae</taxon>
        <taxon>Elaeidinae</taxon>
        <taxon>Elaeis</taxon>
    </lineage>
</organism>
<dbReference type="PANTHER" id="PTHR12917">
    <property type="entry name" value="ASPARTYL PROTEASE DDI-RELATED"/>
    <property type="match status" value="1"/>
</dbReference>
<dbReference type="SUPFAM" id="SSF50630">
    <property type="entry name" value="Acid proteases"/>
    <property type="match status" value="1"/>
</dbReference>
<evidence type="ECO:0000313" key="3">
    <source>
        <dbReference type="RefSeq" id="XP_010933245.1"/>
    </source>
</evidence>
<dbReference type="InParanoid" id="A0A6I9S4G8"/>
<feature type="compositionally biased region" description="Low complexity" evidence="1">
    <location>
        <begin position="180"/>
        <end position="189"/>
    </location>
</feature>
<dbReference type="OrthoDB" id="782535at2759"/>
<dbReference type="InterPro" id="IPR021109">
    <property type="entry name" value="Peptidase_aspartic_dom_sf"/>
</dbReference>
<dbReference type="PANTHER" id="PTHR12917:SF18">
    <property type="entry name" value="DNA DAMAGE-INDUCIBLE PROTEIN 1-LIKE"/>
    <property type="match status" value="1"/>
</dbReference>
<evidence type="ECO:0000256" key="1">
    <source>
        <dbReference type="SAM" id="MobiDB-lite"/>
    </source>
</evidence>
<evidence type="ECO:0000313" key="2">
    <source>
        <dbReference type="Proteomes" id="UP000504607"/>
    </source>
</evidence>
<dbReference type="AlphaFoldDB" id="A0A6I9S4G8"/>
<reference evidence="3" key="1">
    <citation type="submission" date="2025-08" db="UniProtKB">
        <authorList>
            <consortium name="RefSeq"/>
        </authorList>
    </citation>
    <scope>IDENTIFICATION</scope>
</reference>
<dbReference type="Proteomes" id="UP000504607">
    <property type="component" value="Chromosome 11"/>
</dbReference>
<feature type="compositionally biased region" description="Low complexity" evidence="1">
    <location>
        <begin position="159"/>
        <end position="173"/>
    </location>
</feature>
<dbReference type="CDD" id="cd00303">
    <property type="entry name" value="retropepsin_like"/>
    <property type="match status" value="1"/>
</dbReference>
<dbReference type="Gene3D" id="2.40.70.10">
    <property type="entry name" value="Acid Proteases"/>
    <property type="match status" value="1"/>
</dbReference>
<feature type="region of interest" description="Disordered" evidence="1">
    <location>
        <begin position="152"/>
        <end position="193"/>
    </location>
</feature>
<protein>
    <submittedName>
        <fullName evidence="3">Protein DDI1 homolog</fullName>
    </submittedName>
</protein>
<name>A0A6I9S4G8_ELAGV</name>
<keyword evidence="2" id="KW-1185">Reference proteome</keyword>
<accession>A0A6I9S4G8</accession>
<feature type="region of interest" description="Disordered" evidence="1">
    <location>
        <begin position="119"/>
        <end position="138"/>
    </location>
</feature>
<proteinExistence type="predicted"/>
<sequence>MSEKDKLFHFLEGLKPWAQQELQRRSIADLASAQAAVECLMDYLLSDHQRRKPTPNTFKNHKLSKGKAVINEKKRDFKMKDREIVRAPKLGYFLCGGPHMVKNCPQKQALNALQATVQKSPTNLNDNSNDEEEQVEGPRMGALRLLNAIKGQVREQSKPSKQQQQQKSHQQQSKPHHQQQLKPQQTHQQSNRRTSELMYVQVELNGHVTRAMVDTGATHNFVADREAIHLGLKLERDSSRMKTVNSEARPIAGLARDVPIRVGTWSGKANFMAVPLDDFQVIFGMDFLQATRVVSMSFLDALCMIGDESPCVVPIA</sequence>